<reference evidence="2" key="1">
    <citation type="journal article" date="2020" name="Stud. Mycol.">
        <title>101 Dothideomycetes genomes: a test case for predicting lifestyles and emergence of pathogens.</title>
        <authorList>
            <person name="Haridas S."/>
            <person name="Albert R."/>
            <person name="Binder M."/>
            <person name="Bloem J."/>
            <person name="Labutti K."/>
            <person name="Salamov A."/>
            <person name="Andreopoulos B."/>
            <person name="Baker S."/>
            <person name="Barry K."/>
            <person name="Bills G."/>
            <person name="Bluhm B."/>
            <person name="Cannon C."/>
            <person name="Castanera R."/>
            <person name="Culley D."/>
            <person name="Daum C."/>
            <person name="Ezra D."/>
            <person name="Gonzalez J."/>
            <person name="Henrissat B."/>
            <person name="Kuo A."/>
            <person name="Liang C."/>
            <person name="Lipzen A."/>
            <person name="Lutzoni F."/>
            <person name="Magnuson J."/>
            <person name="Mondo S."/>
            <person name="Nolan M."/>
            <person name="Ohm R."/>
            <person name="Pangilinan J."/>
            <person name="Park H.-J."/>
            <person name="Ramirez L."/>
            <person name="Alfaro M."/>
            <person name="Sun H."/>
            <person name="Tritt A."/>
            <person name="Yoshinaga Y."/>
            <person name="Zwiers L.-H."/>
            <person name="Turgeon B."/>
            <person name="Goodwin S."/>
            <person name="Spatafora J."/>
            <person name="Crous P."/>
            <person name="Grigoriev I."/>
        </authorList>
    </citation>
    <scope>NUCLEOTIDE SEQUENCE</scope>
    <source>
        <strain evidence="2">CBS 269.34</strain>
    </source>
</reference>
<proteinExistence type="predicted"/>
<evidence type="ECO:0000313" key="2">
    <source>
        <dbReference type="EMBL" id="KAF2488597.1"/>
    </source>
</evidence>
<dbReference type="AlphaFoldDB" id="A0A6A6QAW0"/>
<dbReference type="EMBL" id="MU004202">
    <property type="protein sequence ID" value="KAF2488597.1"/>
    <property type="molecule type" value="Genomic_DNA"/>
</dbReference>
<sequence length="52" mass="5834">MELSALGSHAREHHHTPPLPPALDPRLHSMVRDHSLILHHTPKNPPICVLEP</sequence>
<keyword evidence="3" id="KW-1185">Reference proteome</keyword>
<feature type="region of interest" description="Disordered" evidence="1">
    <location>
        <begin position="1"/>
        <end position="27"/>
    </location>
</feature>
<organism evidence="2 3">
    <name type="scientific">Lophium mytilinum</name>
    <dbReference type="NCBI Taxonomy" id="390894"/>
    <lineage>
        <taxon>Eukaryota</taxon>
        <taxon>Fungi</taxon>
        <taxon>Dikarya</taxon>
        <taxon>Ascomycota</taxon>
        <taxon>Pezizomycotina</taxon>
        <taxon>Dothideomycetes</taxon>
        <taxon>Pleosporomycetidae</taxon>
        <taxon>Mytilinidiales</taxon>
        <taxon>Mytilinidiaceae</taxon>
        <taxon>Lophium</taxon>
    </lineage>
</organism>
<accession>A0A6A6QAW0</accession>
<name>A0A6A6QAW0_9PEZI</name>
<gene>
    <name evidence="2" type="ORF">BU16DRAFT_532107</name>
</gene>
<evidence type="ECO:0000256" key="1">
    <source>
        <dbReference type="SAM" id="MobiDB-lite"/>
    </source>
</evidence>
<dbReference type="Proteomes" id="UP000799750">
    <property type="component" value="Unassembled WGS sequence"/>
</dbReference>
<protein>
    <submittedName>
        <fullName evidence="2">Uncharacterized protein</fullName>
    </submittedName>
</protein>
<evidence type="ECO:0000313" key="3">
    <source>
        <dbReference type="Proteomes" id="UP000799750"/>
    </source>
</evidence>